<reference evidence="2" key="1">
    <citation type="journal article" date="2012" name="Nat. Biotechnol.">
        <title>Reference genome sequence of the model plant Setaria.</title>
        <authorList>
            <person name="Bennetzen J.L."/>
            <person name="Schmutz J."/>
            <person name="Wang H."/>
            <person name="Percifield R."/>
            <person name="Hawkins J."/>
            <person name="Pontaroli A.C."/>
            <person name="Estep M."/>
            <person name="Feng L."/>
            <person name="Vaughn J.N."/>
            <person name="Grimwood J."/>
            <person name="Jenkins J."/>
            <person name="Barry K."/>
            <person name="Lindquist E."/>
            <person name="Hellsten U."/>
            <person name="Deshpande S."/>
            <person name="Wang X."/>
            <person name="Wu X."/>
            <person name="Mitros T."/>
            <person name="Triplett J."/>
            <person name="Yang X."/>
            <person name="Ye C.Y."/>
            <person name="Mauro-Herrera M."/>
            <person name="Wang L."/>
            <person name="Li P."/>
            <person name="Sharma M."/>
            <person name="Sharma R."/>
            <person name="Ronald P.C."/>
            <person name="Panaud O."/>
            <person name="Kellogg E.A."/>
            <person name="Brutnell T.P."/>
            <person name="Doust A.N."/>
            <person name="Tuskan G.A."/>
            <person name="Rokhsar D."/>
            <person name="Devos K.M."/>
        </authorList>
    </citation>
    <scope>NUCLEOTIDE SEQUENCE [LARGE SCALE GENOMIC DNA]</scope>
    <source>
        <strain evidence="2">cv. Yugu1</strain>
    </source>
</reference>
<dbReference type="AlphaFoldDB" id="K3ZGA9"/>
<evidence type="ECO:0000313" key="1">
    <source>
        <dbReference type="EnsemblPlants" id="KQL15436"/>
    </source>
</evidence>
<dbReference type="EMBL" id="AGNK02001712">
    <property type="status" value="NOT_ANNOTATED_CDS"/>
    <property type="molecule type" value="Genomic_DNA"/>
</dbReference>
<sequence length="41" mass="5026">MHTIYKNVRMCRQNCLFQIPESISLKKNYKLLIVQFFNHII</sequence>
<dbReference type="InParanoid" id="K3ZGA9"/>
<name>K3ZGA9_SETIT</name>
<dbReference type="Gramene" id="KQL15436">
    <property type="protein sequence ID" value="KQL15436"/>
    <property type="gene ID" value="SETIT_025611mg"/>
</dbReference>
<evidence type="ECO:0000313" key="2">
    <source>
        <dbReference type="Proteomes" id="UP000004995"/>
    </source>
</evidence>
<dbReference type="Proteomes" id="UP000004995">
    <property type="component" value="Unassembled WGS sequence"/>
</dbReference>
<keyword evidence="2" id="KW-1185">Reference proteome</keyword>
<accession>K3ZGA9</accession>
<dbReference type="EnsemblPlants" id="KQL15436">
    <property type="protein sequence ID" value="KQL15436"/>
    <property type="gene ID" value="SETIT_025611mg"/>
</dbReference>
<reference evidence="1" key="2">
    <citation type="submission" date="2018-08" db="UniProtKB">
        <authorList>
            <consortium name="EnsemblPlants"/>
        </authorList>
    </citation>
    <scope>IDENTIFICATION</scope>
    <source>
        <strain evidence="1">Yugu1</strain>
    </source>
</reference>
<protein>
    <submittedName>
        <fullName evidence="1">Uncharacterized protein</fullName>
    </submittedName>
</protein>
<proteinExistence type="predicted"/>
<organism evidence="1 2">
    <name type="scientific">Setaria italica</name>
    <name type="common">Foxtail millet</name>
    <name type="synonym">Panicum italicum</name>
    <dbReference type="NCBI Taxonomy" id="4555"/>
    <lineage>
        <taxon>Eukaryota</taxon>
        <taxon>Viridiplantae</taxon>
        <taxon>Streptophyta</taxon>
        <taxon>Embryophyta</taxon>
        <taxon>Tracheophyta</taxon>
        <taxon>Spermatophyta</taxon>
        <taxon>Magnoliopsida</taxon>
        <taxon>Liliopsida</taxon>
        <taxon>Poales</taxon>
        <taxon>Poaceae</taxon>
        <taxon>PACMAD clade</taxon>
        <taxon>Panicoideae</taxon>
        <taxon>Panicodae</taxon>
        <taxon>Paniceae</taxon>
        <taxon>Cenchrinae</taxon>
        <taxon>Setaria</taxon>
    </lineage>
</organism>
<dbReference type="HOGENOM" id="CLU_3280449_0_0_1"/>